<dbReference type="RefSeq" id="WP_170868328.1">
    <property type="nucleotide sequence ID" value="NZ_FQZU01000011.1"/>
</dbReference>
<keyword evidence="1" id="KW-0378">Hydrolase</keyword>
<dbReference type="NCBIfam" id="TIGR01353">
    <property type="entry name" value="dGTP_triPase"/>
    <property type="match status" value="1"/>
</dbReference>
<dbReference type="Pfam" id="PF13286">
    <property type="entry name" value="HD_assoc"/>
    <property type="match status" value="1"/>
</dbReference>
<dbReference type="InterPro" id="IPR006261">
    <property type="entry name" value="dGTPase"/>
</dbReference>
<dbReference type="PROSITE" id="PS51831">
    <property type="entry name" value="HD"/>
    <property type="match status" value="1"/>
</dbReference>
<dbReference type="PANTHER" id="PTHR11373:SF32">
    <property type="entry name" value="DEOXYGUANOSINETRIPHOSPHATE TRIPHOSPHOHYDROLASE"/>
    <property type="match status" value="1"/>
</dbReference>
<dbReference type="GO" id="GO:0008832">
    <property type="term" value="F:dGTPase activity"/>
    <property type="evidence" value="ECO:0007669"/>
    <property type="project" value="TreeGrafter"/>
</dbReference>
<sequence length="490" mass="55642">MESKSYYESILSSDRRRSSTVPDRCLEAELSSDRSRIVYSNAFRRMQQKAQVFSLEDNPGVRSRLTHTMEVADCGCLIASQIADSLIKINKLKTEQKQPFIRAVENACLLHDIGNPPFGHFGEIAIQKWFEKYGQDALKASIKKRKSGTPKSSEIDSYIQSKFRDFTLFDGNPQGLRTVTRLISSEDQYGLNLTYTTILSIVKYISSPEKVNNEPLSKKPGYFSTEEDIVKECRSKLNIVEQSRMPFTYIMEAADDISYCISDIEDGIEKQIICANDFFIGLKEEMVKLGLKDEQFPGDAITKMIRQKGQKAETMLPFKTPFARAMIKCAAETFVKERSKIVNGTLSEIFSEESSEGLSLKAIKNVARKLLFCSSEAEYPEIAGYNIIFGLLNCLKPLLECEVDVFKEMVSSPDNSQKGYELCSRLVRRLPNKHRKSYSDQVEKISGKGNSENVLNEWHFRAHMIVDFIAGMTDNFALDTYQRLQGIRIA</sequence>
<dbReference type="NCBIfam" id="NF003429">
    <property type="entry name" value="PRK04926.1"/>
    <property type="match status" value="1"/>
</dbReference>
<dbReference type="Proteomes" id="UP000183994">
    <property type="component" value="Unassembled WGS sequence"/>
</dbReference>
<evidence type="ECO:0000313" key="4">
    <source>
        <dbReference type="Proteomes" id="UP000183994"/>
    </source>
</evidence>
<dbReference type="InterPro" id="IPR006674">
    <property type="entry name" value="HD_domain"/>
</dbReference>
<dbReference type="InterPro" id="IPR026875">
    <property type="entry name" value="PHydrolase_assoc_dom"/>
</dbReference>
<evidence type="ECO:0000259" key="2">
    <source>
        <dbReference type="PROSITE" id="PS51831"/>
    </source>
</evidence>
<dbReference type="GO" id="GO:0006203">
    <property type="term" value="P:dGTP catabolic process"/>
    <property type="evidence" value="ECO:0007669"/>
    <property type="project" value="TreeGrafter"/>
</dbReference>
<dbReference type="Gene3D" id="1.10.3550.10">
    <property type="entry name" value="eoxyguanosinetriphosphate triphosphohydrolase domain-like"/>
    <property type="match status" value="1"/>
</dbReference>
<dbReference type="InterPro" id="IPR050135">
    <property type="entry name" value="dGTPase-like"/>
</dbReference>
<accession>A0A1M6LN01</accession>
<feature type="domain" description="HD" evidence="2">
    <location>
        <begin position="64"/>
        <end position="260"/>
    </location>
</feature>
<gene>
    <name evidence="3" type="ORF">SAMN02745216_02131</name>
</gene>
<evidence type="ECO:0000256" key="1">
    <source>
        <dbReference type="ARBA" id="ARBA00022801"/>
    </source>
</evidence>
<keyword evidence="4" id="KW-1185">Reference proteome</keyword>
<dbReference type="Gene3D" id="1.10.3410.10">
    <property type="entry name" value="putative deoxyguanosinetriphosphate triphosphohydrolase like domain"/>
    <property type="match status" value="1"/>
</dbReference>
<dbReference type="InterPro" id="IPR003607">
    <property type="entry name" value="HD/PDEase_dom"/>
</dbReference>
<dbReference type="Gene3D" id="1.10.3210.10">
    <property type="entry name" value="Hypothetical protein af1432"/>
    <property type="match status" value="1"/>
</dbReference>
<dbReference type="CDD" id="cd00077">
    <property type="entry name" value="HDc"/>
    <property type="match status" value="1"/>
</dbReference>
<name>A0A1M6LN01_9BACT</name>
<dbReference type="InterPro" id="IPR023293">
    <property type="entry name" value="dGTP_triP_hydro_central_sf"/>
</dbReference>
<reference evidence="4" key="1">
    <citation type="submission" date="2016-11" db="EMBL/GenBank/DDBJ databases">
        <authorList>
            <person name="Varghese N."/>
            <person name="Submissions S."/>
        </authorList>
    </citation>
    <scope>NUCLEOTIDE SEQUENCE [LARGE SCALE GENOMIC DNA]</scope>
    <source>
        <strain evidence="4">DSM 16219</strain>
    </source>
</reference>
<proteinExistence type="predicted"/>
<dbReference type="EMBL" id="FQZU01000011">
    <property type="protein sequence ID" value="SHJ72500.1"/>
    <property type="molecule type" value="Genomic_DNA"/>
</dbReference>
<dbReference type="STRING" id="1121393.SAMN02745216_02131"/>
<dbReference type="PANTHER" id="PTHR11373">
    <property type="entry name" value="DEOXYNUCLEOSIDE TRIPHOSPHATE TRIPHOSPHOHYDROLASE"/>
    <property type="match status" value="1"/>
</dbReference>
<dbReference type="SMART" id="SM00471">
    <property type="entry name" value="HDc"/>
    <property type="match status" value="1"/>
</dbReference>
<protein>
    <submittedName>
        <fullName evidence="3">dGTPase</fullName>
    </submittedName>
</protein>
<dbReference type="InterPro" id="IPR027432">
    <property type="entry name" value="dGTP_triphosphohydrolase_C"/>
</dbReference>
<dbReference type="Pfam" id="PF01966">
    <property type="entry name" value="HD"/>
    <property type="match status" value="1"/>
</dbReference>
<evidence type="ECO:0000313" key="3">
    <source>
        <dbReference type="EMBL" id="SHJ72500.1"/>
    </source>
</evidence>
<dbReference type="SUPFAM" id="SSF109604">
    <property type="entry name" value="HD-domain/PDEase-like"/>
    <property type="match status" value="1"/>
</dbReference>
<dbReference type="AlphaFoldDB" id="A0A1M6LN01"/>
<organism evidence="3 4">
    <name type="scientific">Desulfatibacillum alkenivorans DSM 16219</name>
    <dbReference type="NCBI Taxonomy" id="1121393"/>
    <lineage>
        <taxon>Bacteria</taxon>
        <taxon>Pseudomonadati</taxon>
        <taxon>Thermodesulfobacteriota</taxon>
        <taxon>Desulfobacteria</taxon>
        <taxon>Desulfobacterales</taxon>
        <taxon>Desulfatibacillaceae</taxon>
        <taxon>Desulfatibacillum</taxon>
    </lineage>
</organism>